<keyword evidence="3" id="KW-1185">Reference proteome</keyword>
<comment type="caution">
    <text evidence="2">The sequence shown here is derived from an EMBL/GenBank/DDBJ whole genome shotgun (WGS) entry which is preliminary data.</text>
</comment>
<feature type="compositionally biased region" description="Gly residues" evidence="1">
    <location>
        <begin position="173"/>
        <end position="182"/>
    </location>
</feature>
<feature type="compositionally biased region" description="Basic and acidic residues" evidence="1">
    <location>
        <begin position="13"/>
        <end position="25"/>
    </location>
</feature>
<evidence type="ECO:0000256" key="1">
    <source>
        <dbReference type="SAM" id="MobiDB-lite"/>
    </source>
</evidence>
<feature type="region of interest" description="Disordered" evidence="1">
    <location>
        <begin position="156"/>
        <end position="182"/>
    </location>
</feature>
<sequence length="182" mass="19669">MTSNRVPPSTRAAADHPRPSTRDRIAPGLPPADARRCVGMVLFRERVKQLAATEENRAAGLVGETCREVQRRRQTVVSAAASDLTRSFYAAKAQFITIDDKGVTSPSETEIRIGDLDQAFIYIEPRLGVANRSAVAQQTGIAQDLKKIPVALSVRLQPGSDRASDSDEEATNEGGGAGRRRD</sequence>
<evidence type="ECO:0000313" key="2">
    <source>
        <dbReference type="EMBL" id="KAF6811059.1"/>
    </source>
</evidence>
<dbReference type="Proteomes" id="UP000652219">
    <property type="component" value="Unassembled WGS sequence"/>
</dbReference>
<name>A0A8H6JDF0_9PEZI</name>
<accession>A0A8H6JDF0</accession>
<dbReference type="EMBL" id="WIGN01000079">
    <property type="protein sequence ID" value="KAF6811059.1"/>
    <property type="molecule type" value="Genomic_DNA"/>
</dbReference>
<gene>
    <name evidence="2" type="ORF">CSOJ01_05983</name>
</gene>
<dbReference type="AlphaFoldDB" id="A0A8H6JDF0"/>
<organism evidence="2 3">
    <name type="scientific">Colletotrichum sojae</name>
    <dbReference type="NCBI Taxonomy" id="2175907"/>
    <lineage>
        <taxon>Eukaryota</taxon>
        <taxon>Fungi</taxon>
        <taxon>Dikarya</taxon>
        <taxon>Ascomycota</taxon>
        <taxon>Pezizomycotina</taxon>
        <taxon>Sordariomycetes</taxon>
        <taxon>Hypocreomycetidae</taxon>
        <taxon>Glomerellales</taxon>
        <taxon>Glomerellaceae</taxon>
        <taxon>Colletotrichum</taxon>
        <taxon>Colletotrichum orchidearum species complex</taxon>
    </lineage>
</organism>
<proteinExistence type="predicted"/>
<feature type="region of interest" description="Disordered" evidence="1">
    <location>
        <begin position="1"/>
        <end position="31"/>
    </location>
</feature>
<reference evidence="2 3" key="1">
    <citation type="journal article" date="2020" name="Phytopathology">
        <title>Genome Sequence Resources of Colletotrichum truncatum, C. plurivorum, C. musicola, and C. sojae: Four Species Pathogenic to Soybean (Glycine max).</title>
        <authorList>
            <person name="Rogerio F."/>
            <person name="Boufleur T.R."/>
            <person name="Ciampi-Guillardi M."/>
            <person name="Sukno S.A."/>
            <person name="Thon M.R."/>
            <person name="Massola Junior N.S."/>
            <person name="Baroncelli R."/>
        </authorList>
    </citation>
    <scope>NUCLEOTIDE SEQUENCE [LARGE SCALE GENOMIC DNA]</scope>
    <source>
        <strain evidence="2 3">LFN0009</strain>
    </source>
</reference>
<protein>
    <submittedName>
        <fullName evidence="2">Uncharacterized protein</fullName>
    </submittedName>
</protein>
<evidence type="ECO:0000313" key="3">
    <source>
        <dbReference type="Proteomes" id="UP000652219"/>
    </source>
</evidence>